<evidence type="ECO:0000313" key="1">
    <source>
        <dbReference type="EMBL" id="GAG15861.1"/>
    </source>
</evidence>
<protein>
    <submittedName>
        <fullName evidence="1">Uncharacterized protein</fullName>
    </submittedName>
</protein>
<reference evidence="1" key="1">
    <citation type="journal article" date="2014" name="Front. Microbiol.">
        <title>High frequency of phylogenetically diverse reductive dehalogenase-homologous genes in deep subseafloor sedimentary metagenomes.</title>
        <authorList>
            <person name="Kawai M."/>
            <person name="Futagami T."/>
            <person name="Toyoda A."/>
            <person name="Takaki Y."/>
            <person name="Nishi S."/>
            <person name="Hori S."/>
            <person name="Arai W."/>
            <person name="Tsubouchi T."/>
            <person name="Morono Y."/>
            <person name="Uchiyama I."/>
            <person name="Ito T."/>
            <person name="Fujiyama A."/>
            <person name="Inagaki F."/>
            <person name="Takami H."/>
        </authorList>
    </citation>
    <scope>NUCLEOTIDE SEQUENCE</scope>
    <source>
        <strain evidence="1">Expedition CK06-06</strain>
    </source>
</reference>
<proteinExistence type="predicted"/>
<name>X0WT30_9ZZZZ</name>
<sequence>PNNQADDPEEHFGLGEFKKKPYEDEYQLRYKLQQETVRDLYTIKFANDVNLIESVVADDNSLHIRSSTEIQALVSDLATWPVRLRWEAERGYVIGYPRRAKDPNYMGESNRVKFHTGNVVTGPATVTVIAIDAHGNVDTKSIQIGINAAGEPNVEILTLGTQRASGQVFNANLDQYKLVCYIQTNGMYIQPYTGMKSIWIGRDGYWWTKVHNCYGGKLICWMVPEHYNAPSTLPPNTPPPLGTIATAVMAEINDN</sequence>
<feature type="non-terminal residue" evidence="1">
    <location>
        <position position="255"/>
    </location>
</feature>
<dbReference type="EMBL" id="BARS01039150">
    <property type="protein sequence ID" value="GAG15861.1"/>
    <property type="molecule type" value="Genomic_DNA"/>
</dbReference>
<accession>X0WT30</accession>
<comment type="caution">
    <text evidence="1">The sequence shown here is derived from an EMBL/GenBank/DDBJ whole genome shotgun (WGS) entry which is preliminary data.</text>
</comment>
<gene>
    <name evidence="1" type="ORF">S01H1_59825</name>
</gene>
<dbReference type="AlphaFoldDB" id="X0WT30"/>
<feature type="non-terminal residue" evidence="1">
    <location>
        <position position="1"/>
    </location>
</feature>
<organism evidence="1">
    <name type="scientific">marine sediment metagenome</name>
    <dbReference type="NCBI Taxonomy" id="412755"/>
    <lineage>
        <taxon>unclassified sequences</taxon>
        <taxon>metagenomes</taxon>
        <taxon>ecological metagenomes</taxon>
    </lineage>
</organism>